<dbReference type="Pfam" id="PF14498">
    <property type="entry name" value="Glyco_hyd_65N_2"/>
    <property type="match status" value="1"/>
</dbReference>
<dbReference type="SUPFAM" id="SSF48208">
    <property type="entry name" value="Six-hairpin glycosidases"/>
    <property type="match status" value="1"/>
</dbReference>
<dbReference type="EMBL" id="FRAC01000017">
    <property type="protein sequence ID" value="SHK77952.1"/>
    <property type="molecule type" value="Genomic_DNA"/>
</dbReference>
<dbReference type="InterPro" id="IPR054363">
    <property type="entry name" value="GH95_cat"/>
</dbReference>
<evidence type="ECO:0000313" key="5">
    <source>
        <dbReference type="Proteomes" id="UP000184386"/>
    </source>
</evidence>
<evidence type="ECO:0000313" key="4">
    <source>
        <dbReference type="EMBL" id="SHK77952.1"/>
    </source>
</evidence>
<dbReference type="GO" id="GO:0005975">
    <property type="term" value="P:carbohydrate metabolic process"/>
    <property type="evidence" value="ECO:0007669"/>
    <property type="project" value="InterPro"/>
</dbReference>
<reference evidence="4 5" key="1">
    <citation type="submission" date="2016-11" db="EMBL/GenBank/DDBJ databases">
        <authorList>
            <person name="Jaros S."/>
            <person name="Januszkiewicz K."/>
            <person name="Wedrychowicz H."/>
        </authorList>
    </citation>
    <scope>NUCLEOTIDE SEQUENCE [LARGE SCALE GENOMIC DNA]</scope>
    <source>
        <strain evidence="4 5">DSM 15929</strain>
    </source>
</reference>
<dbReference type="OrthoDB" id="9802600at2"/>
<feature type="domain" description="Glycosyl hydrolase family 95 catalytic" evidence="3">
    <location>
        <begin position="289"/>
        <end position="707"/>
    </location>
</feature>
<evidence type="ECO:0000259" key="1">
    <source>
        <dbReference type="Pfam" id="PF14498"/>
    </source>
</evidence>
<protein>
    <submittedName>
        <fullName evidence="4">Alpha-L-fucosidase 2</fullName>
    </submittedName>
</protein>
<accession>A0A1M6V8Z6</accession>
<dbReference type="PANTHER" id="PTHR31084:SF0">
    <property type="entry name" value="ALPHA-L-FUCOSIDASE 2"/>
    <property type="match status" value="1"/>
</dbReference>
<dbReference type="PIRSF" id="PIRSF007663">
    <property type="entry name" value="UCP007663"/>
    <property type="match status" value="1"/>
</dbReference>
<keyword evidence="5" id="KW-1185">Reference proteome</keyword>
<sequence>MNKTIRPEHVMHYKTHANSFFEALPVGNGRLGGMVFGHPQKDTIILNDSTMWSGSPQDSDRPDAHRYLPEIRRLLLEGRNYEAQELFSRHFTCQGDGTMFANGANGAFGCYQVLGSLRFFFFQAISFSHQSGDDIKDYTRELNLEEARARVHFRNYTGDYTREYLCSCPDQVLAAHFTAKKPGSIHFALTLDREENFETSILPDMTLQMTGQLHDGKEGHGVKYACHVRISAVGGKVFANSGRLCVTGADEATVYVTAATNMQGFLGRNIRDEIAASLSEMEGAEKKGWSAIERDHLQNFQNLYKRNEIAFAKPFDYTDMDLKQRVLGYSPEKEDYGLIELYYHYARYLLISSSREDGLPCNLQGIWAQEIQTPWNGDWHLNAQQELYWLAETGNLSECHVPYLKLTKELVEPGRRTAKAYYNMRGWLAHTCTNPWGFTSPCEDASWGSTTGSAAWQCHHLWNHYLYTCDKQYLEWAYPIMKEAALFYLDMLVEEPEHHYLVTSPSSSPENWFYDEEGRMTALCMGPAYDTELVKSLFEYCIQAGKVLGQDKEFITLLRDKVRQMAPIQITSDGRIMEWLKEYREALVHHRHLSHLWGLYPGFLISREQTPELAQAAEKSLESRGITTAGWANAYRFAAWAKLRNPDKAYEALTMAFRAATSQNLLNLAFHCDENAEEPELPDIADNFYPFQMDGNEGHSAGIALMLADDQAELLEDGSMRIAIYLKPALPKQLSEGYVKGLKLKGGFELSYSWKKDGTVEGTLKNLCGNSAAVFLGGEVIAESSRTGEVRITCPVQPLDTTGHNRDDKI</sequence>
<dbReference type="Proteomes" id="UP000184386">
    <property type="component" value="Unassembled WGS sequence"/>
</dbReference>
<dbReference type="InterPro" id="IPR027414">
    <property type="entry name" value="GH95_N_dom"/>
</dbReference>
<feature type="domain" description="Alpha fucosidase A-like C-terminal" evidence="2">
    <location>
        <begin position="723"/>
        <end position="782"/>
    </location>
</feature>
<dbReference type="AlphaFoldDB" id="A0A1M6V8Z6"/>
<evidence type="ECO:0000259" key="3">
    <source>
        <dbReference type="Pfam" id="PF22124"/>
    </source>
</evidence>
<feature type="domain" description="Glycosyl hydrolase family 95 N-terminal" evidence="1">
    <location>
        <begin position="12"/>
        <end position="263"/>
    </location>
</feature>
<proteinExistence type="predicted"/>
<dbReference type="Gene3D" id="1.50.10.10">
    <property type="match status" value="1"/>
</dbReference>
<dbReference type="InterPro" id="IPR049053">
    <property type="entry name" value="AFCA-like_C"/>
</dbReference>
<organism evidence="4 5">
    <name type="scientific">Anaerocolumna jejuensis DSM 15929</name>
    <dbReference type="NCBI Taxonomy" id="1121322"/>
    <lineage>
        <taxon>Bacteria</taxon>
        <taxon>Bacillati</taxon>
        <taxon>Bacillota</taxon>
        <taxon>Clostridia</taxon>
        <taxon>Lachnospirales</taxon>
        <taxon>Lachnospiraceae</taxon>
        <taxon>Anaerocolumna</taxon>
    </lineage>
</organism>
<dbReference type="InterPro" id="IPR008928">
    <property type="entry name" value="6-hairpin_glycosidase_sf"/>
</dbReference>
<dbReference type="Pfam" id="PF22124">
    <property type="entry name" value="Glyco_hydro_95_cat"/>
    <property type="match status" value="1"/>
</dbReference>
<gene>
    <name evidence="4" type="ORF">SAMN02745136_03328</name>
</gene>
<dbReference type="RefSeq" id="WP_073277965.1">
    <property type="nucleotide sequence ID" value="NZ_FRAC01000017.1"/>
</dbReference>
<dbReference type="Pfam" id="PF21307">
    <property type="entry name" value="Glyco_hydro_95_C"/>
    <property type="match status" value="1"/>
</dbReference>
<dbReference type="InterPro" id="IPR012341">
    <property type="entry name" value="6hp_glycosidase-like_sf"/>
</dbReference>
<dbReference type="STRING" id="1121322.SAMN02745136_03328"/>
<name>A0A1M6V8Z6_9FIRM</name>
<dbReference type="PANTHER" id="PTHR31084">
    <property type="entry name" value="ALPHA-L-FUCOSIDASE 2"/>
    <property type="match status" value="1"/>
</dbReference>
<dbReference type="GO" id="GO:0004560">
    <property type="term" value="F:alpha-L-fucosidase activity"/>
    <property type="evidence" value="ECO:0007669"/>
    <property type="project" value="InterPro"/>
</dbReference>
<evidence type="ECO:0000259" key="2">
    <source>
        <dbReference type="Pfam" id="PF21307"/>
    </source>
</evidence>
<dbReference type="InterPro" id="IPR016518">
    <property type="entry name" value="Alpha-L-fucosidase"/>
</dbReference>